<dbReference type="EMBL" id="RCHS01001212">
    <property type="protein sequence ID" value="RMX54712.1"/>
    <property type="molecule type" value="Genomic_DNA"/>
</dbReference>
<comment type="caution">
    <text evidence="1">The sequence shown here is derived from an EMBL/GenBank/DDBJ whole genome shotgun (WGS) entry which is preliminary data.</text>
</comment>
<gene>
    <name evidence="1" type="ORF">pdam_00011530</name>
</gene>
<organism evidence="1 2">
    <name type="scientific">Pocillopora damicornis</name>
    <name type="common">Cauliflower coral</name>
    <name type="synonym">Millepora damicornis</name>
    <dbReference type="NCBI Taxonomy" id="46731"/>
    <lineage>
        <taxon>Eukaryota</taxon>
        <taxon>Metazoa</taxon>
        <taxon>Cnidaria</taxon>
        <taxon>Anthozoa</taxon>
        <taxon>Hexacorallia</taxon>
        <taxon>Scleractinia</taxon>
        <taxon>Astrocoeniina</taxon>
        <taxon>Pocilloporidae</taxon>
        <taxon>Pocillopora</taxon>
    </lineage>
</organism>
<accession>A0A3M6UM45</accession>
<dbReference type="Proteomes" id="UP000275408">
    <property type="component" value="Unassembled WGS sequence"/>
</dbReference>
<protein>
    <submittedName>
        <fullName evidence="1">Uncharacterized protein</fullName>
    </submittedName>
</protein>
<evidence type="ECO:0000313" key="1">
    <source>
        <dbReference type="EMBL" id="RMX54712.1"/>
    </source>
</evidence>
<reference evidence="1 2" key="1">
    <citation type="journal article" date="2018" name="Sci. Rep.">
        <title>Comparative analysis of the Pocillopora damicornis genome highlights role of immune system in coral evolution.</title>
        <authorList>
            <person name="Cunning R."/>
            <person name="Bay R.A."/>
            <person name="Gillette P."/>
            <person name="Baker A.C."/>
            <person name="Traylor-Knowles N."/>
        </authorList>
    </citation>
    <scope>NUCLEOTIDE SEQUENCE [LARGE SCALE GENOMIC DNA]</scope>
    <source>
        <strain evidence="1">RSMAS</strain>
        <tissue evidence="1">Whole animal</tissue>
    </source>
</reference>
<evidence type="ECO:0000313" key="2">
    <source>
        <dbReference type="Proteomes" id="UP000275408"/>
    </source>
</evidence>
<sequence>MACLPITHIFAPKIIPQDSPVRLHHIAQRPQCALGGSQRYPFWTIFQRGRTVLEKKFLDYYPDMELTDDEEKAAMCLISVLKNNLVVKLEELTVVNGIAGYILQNSKMACSC</sequence>
<name>A0A3M6UM45_POCDA</name>
<proteinExistence type="predicted"/>
<dbReference type="AlphaFoldDB" id="A0A3M6UM45"/>
<keyword evidence="2" id="KW-1185">Reference proteome</keyword>